<feature type="transmembrane region" description="Helical" evidence="8">
    <location>
        <begin position="292"/>
        <end position="316"/>
    </location>
</feature>
<evidence type="ECO:0000256" key="1">
    <source>
        <dbReference type="ARBA" id="ARBA00004651"/>
    </source>
</evidence>
<reference evidence="9 10" key="1">
    <citation type="journal article" date="2020" name="Biotechnol. Biofuels">
        <title>New insights from the biogas microbiome by comprehensive genome-resolved metagenomics of nearly 1600 species originating from multiple anaerobic digesters.</title>
        <authorList>
            <person name="Campanaro S."/>
            <person name="Treu L."/>
            <person name="Rodriguez-R L.M."/>
            <person name="Kovalovszki A."/>
            <person name="Ziels R.M."/>
            <person name="Maus I."/>
            <person name="Zhu X."/>
            <person name="Kougias P.G."/>
            <person name="Basile A."/>
            <person name="Luo G."/>
            <person name="Schluter A."/>
            <person name="Konstantinidis K.T."/>
            <person name="Angelidaki I."/>
        </authorList>
    </citation>
    <scope>NUCLEOTIDE SEQUENCE [LARGE SCALE GENOMIC DNA]</scope>
    <source>
        <strain evidence="9">AS06rmzACSIP_421</strain>
    </source>
</reference>
<dbReference type="EMBL" id="JAAZAL010000025">
    <property type="protein sequence ID" value="NLE30782.1"/>
    <property type="molecule type" value="Genomic_DNA"/>
</dbReference>
<dbReference type="AlphaFoldDB" id="A0A847EST2"/>
<feature type="transmembrane region" description="Helical" evidence="8">
    <location>
        <begin position="183"/>
        <end position="202"/>
    </location>
</feature>
<evidence type="ECO:0000313" key="10">
    <source>
        <dbReference type="Proteomes" id="UP000554004"/>
    </source>
</evidence>
<feature type="transmembrane region" description="Helical" evidence="8">
    <location>
        <begin position="95"/>
        <end position="120"/>
    </location>
</feature>
<dbReference type="PANTHER" id="PTHR21716">
    <property type="entry name" value="TRANSMEMBRANE PROTEIN"/>
    <property type="match status" value="1"/>
</dbReference>
<evidence type="ECO:0000256" key="2">
    <source>
        <dbReference type="ARBA" id="ARBA00009773"/>
    </source>
</evidence>
<dbReference type="PANTHER" id="PTHR21716:SF53">
    <property type="entry name" value="PERMEASE PERM-RELATED"/>
    <property type="match status" value="1"/>
</dbReference>
<dbReference type="GO" id="GO:0055085">
    <property type="term" value="P:transmembrane transport"/>
    <property type="evidence" value="ECO:0007669"/>
    <property type="project" value="TreeGrafter"/>
</dbReference>
<keyword evidence="5 8" id="KW-0812">Transmembrane</keyword>
<keyword evidence="6 8" id="KW-1133">Transmembrane helix</keyword>
<dbReference type="Pfam" id="PF01594">
    <property type="entry name" value="AI-2E_transport"/>
    <property type="match status" value="1"/>
</dbReference>
<evidence type="ECO:0000256" key="4">
    <source>
        <dbReference type="ARBA" id="ARBA00022475"/>
    </source>
</evidence>
<dbReference type="GO" id="GO:0005886">
    <property type="term" value="C:plasma membrane"/>
    <property type="evidence" value="ECO:0007669"/>
    <property type="project" value="UniProtKB-SubCell"/>
</dbReference>
<sequence length="383" mass="42089">MTKILNINKQNQIHNSNNNGNGNRKEKHFSKPQRPVVTIEFSWKFVSFVLAILALLFWGQQLVTVFVFLFLSTVIMSAVLPIIKWFGERKISKGWAITITYFIGFILLLSITSLIFIPFINQLSNLGSNIPIWVENFTSKINGINIGGISLETEAINKAITEGLDKLTSVDSFEKGIKTVGGVFGWVSITLASIVFSVYLVLEHDKVLDFGLKRITFDEKRFRVKKLVLDLESKLGRWLLGQATVSAIAGCTLGLILAILGVPFALPMGVLVALLSAIPSLGATVSSVPPLLIALITSGPLTAFILLIIFLIYQQIENNFIIPKVMGTAAGVKPVFVLFSAIIFLILFGVWGAILSVPALVISKICYEFYVDLQKIDAKGTII</sequence>
<keyword evidence="7 8" id="KW-0472">Membrane</keyword>
<name>A0A847EST2_9BACT</name>
<comment type="subcellular location">
    <subcellularLocation>
        <location evidence="1">Cell membrane</location>
        <topology evidence="1">Multi-pass membrane protein</topology>
    </subcellularLocation>
</comment>
<gene>
    <name evidence="9" type="ORF">GX618_00710</name>
</gene>
<organism evidence="9 10">
    <name type="scientific">Candidatus Dojkabacteria bacterium</name>
    <dbReference type="NCBI Taxonomy" id="2099670"/>
    <lineage>
        <taxon>Bacteria</taxon>
        <taxon>Candidatus Dojkabacteria</taxon>
    </lineage>
</organism>
<proteinExistence type="inferred from homology"/>
<evidence type="ECO:0000313" key="9">
    <source>
        <dbReference type="EMBL" id="NLE30782.1"/>
    </source>
</evidence>
<protein>
    <submittedName>
        <fullName evidence="9">AI-2E family transporter</fullName>
    </submittedName>
</protein>
<accession>A0A847EST2</accession>
<comment type="similarity">
    <text evidence="2">Belongs to the autoinducer-2 exporter (AI-2E) (TC 2.A.86) family.</text>
</comment>
<evidence type="ECO:0000256" key="8">
    <source>
        <dbReference type="SAM" id="Phobius"/>
    </source>
</evidence>
<keyword evidence="3" id="KW-0813">Transport</keyword>
<comment type="caution">
    <text evidence="9">The sequence shown here is derived from an EMBL/GenBank/DDBJ whole genome shotgun (WGS) entry which is preliminary data.</text>
</comment>
<evidence type="ECO:0000256" key="7">
    <source>
        <dbReference type="ARBA" id="ARBA00023136"/>
    </source>
</evidence>
<evidence type="ECO:0000256" key="6">
    <source>
        <dbReference type="ARBA" id="ARBA00022989"/>
    </source>
</evidence>
<evidence type="ECO:0000256" key="3">
    <source>
        <dbReference type="ARBA" id="ARBA00022448"/>
    </source>
</evidence>
<evidence type="ECO:0000256" key="5">
    <source>
        <dbReference type="ARBA" id="ARBA00022692"/>
    </source>
</evidence>
<feature type="transmembrane region" description="Helical" evidence="8">
    <location>
        <begin position="65"/>
        <end position="83"/>
    </location>
</feature>
<feature type="transmembrane region" description="Helical" evidence="8">
    <location>
        <begin position="336"/>
        <end position="362"/>
    </location>
</feature>
<keyword evidence="4" id="KW-1003">Cell membrane</keyword>
<feature type="transmembrane region" description="Helical" evidence="8">
    <location>
        <begin position="41"/>
        <end position="59"/>
    </location>
</feature>
<dbReference type="Proteomes" id="UP000554004">
    <property type="component" value="Unassembled WGS sequence"/>
</dbReference>
<dbReference type="InterPro" id="IPR002549">
    <property type="entry name" value="AI-2E-like"/>
</dbReference>